<dbReference type="Gene3D" id="1.20.1720.10">
    <property type="entry name" value="Multidrug resistance protein D"/>
    <property type="match status" value="1"/>
</dbReference>
<keyword evidence="3" id="KW-1003">Cell membrane</keyword>
<dbReference type="AlphaFoldDB" id="A0A4Z0BEJ9"/>
<reference evidence="9 10" key="1">
    <citation type="submission" date="2019-03" db="EMBL/GenBank/DDBJ databases">
        <title>Ramlibacter sp. 18x22-1, whole genome shotgun sequence.</title>
        <authorList>
            <person name="Zhang X."/>
            <person name="Feng G."/>
            <person name="Zhu H."/>
        </authorList>
    </citation>
    <scope>NUCLEOTIDE SEQUENCE [LARGE SCALE GENOMIC DNA]</scope>
    <source>
        <strain evidence="9 10">18x22-1</strain>
    </source>
</reference>
<feature type="transmembrane region" description="Helical" evidence="7">
    <location>
        <begin position="258"/>
        <end position="280"/>
    </location>
</feature>
<feature type="transmembrane region" description="Helical" evidence="7">
    <location>
        <begin position="220"/>
        <end position="238"/>
    </location>
</feature>
<feature type="transmembrane region" description="Helical" evidence="7">
    <location>
        <begin position="292"/>
        <end position="312"/>
    </location>
</feature>
<proteinExistence type="predicted"/>
<evidence type="ECO:0000313" key="9">
    <source>
        <dbReference type="EMBL" id="TFY97111.1"/>
    </source>
</evidence>
<dbReference type="CDD" id="cd17321">
    <property type="entry name" value="MFS_MMR_MDR_like"/>
    <property type="match status" value="1"/>
</dbReference>
<feature type="domain" description="Major facilitator superfamily (MFS) profile" evidence="8">
    <location>
        <begin position="1"/>
        <end position="443"/>
    </location>
</feature>
<evidence type="ECO:0000256" key="1">
    <source>
        <dbReference type="ARBA" id="ARBA00004651"/>
    </source>
</evidence>
<feature type="transmembrane region" description="Helical" evidence="7">
    <location>
        <begin position="152"/>
        <end position="170"/>
    </location>
</feature>
<dbReference type="GO" id="GO:0022857">
    <property type="term" value="F:transmembrane transporter activity"/>
    <property type="evidence" value="ECO:0007669"/>
    <property type="project" value="InterPro"/>
</dbReference>
<evidence type="ECO:0000256" key="3">
    <source>
        <dbReference type="ARBA" id="ARBA00022475"/>
    </source>
</evidence>
<evidence type="ECO:0000256" key="5">
    <source>
        <dbReference type="ARBA" id="ARBA00022989"/>
    </source>
</evidence>
<feature type="transmembrane region" description="Helical" evidence="7">
    <location>
        <begin position="324"/>
        <end position="343"/>
    </location>
</feature>
<dbReference type="PANTHER" id="PTHR42718:SF46">
    <property type="entry name" value="BLR6921 PROTEIN"/>
    <property type="match status" value="1"/>
</dbReference>
<dbReference type="InterPro" id="IPR020846">
    <property type="entry name" value="MFS_dom"/>
</dbReference>
<feature type="transmembrane region" description="Helical" evidence="7">
    <location>
        <begin position="421"/>
        <end position="440"/>
    </location>
</feature>
<feature type="transmembrane region" description="Helical" evidence="7">
    <location>
        <begin position="190"/>
        <end position="208"/>
    </location>
</feature>
<evidence type="ECO:0000256" key="6">
    <source>
        <dbReference type="ARBA" id="ARBA00023136"/>
    </source>
</evidence>
<gene>
    <name evidence="9" type="ORF">EZ216_19485</name>
</gene>
<evidence type="ECO:0000259" key="8">
    <source>
        <dbReference type="PROSITE" id="PS50850"/>
    </source>
</evidence>
<feature type="transmembrane region" description="Helical" evidence="7">
    <location>
        <begin position="66"/>
        <end position="89"/>
    </location>
</feature>
<dbReference type="OrthoDB" id="9807274at2"/>
<keyword evidence="2" id="KW-0813">Transport</keyword>
<keyword evidence="10" id="KW-1185">Reference proteome</keyword>
<dbReference type="Pfam" id="PF07690">
    <property type="entry name" value="MFS_1"/>
    <property type="match status" value="1"/>
</dbReference>
<dbReference type="SUPFAM" id="SSF103473">
    <property type="entry name" value="MFS general substrate transporter"/>
    <property type="match status" value="1"/>
</dbReference>
<comment type="caution">
    <text evidence="9">The sequence shown here is derived from an EMBL/GenBank/DDBJ whole genome shotgun (WGS) entry which is preliminary data.</text>
</comment>
<feature type="transmembrane region" description="Helical" evidence="7">
    <location>
        <begin position="125"/>
        <end position="146"/>
    </location>
</feature>
<evidence type="ECO:0000256" key="7">
    <source>
        <dbReference type="SAM" id="Phobius"/>
    </source>
</evidence>
<keyword evidence="4 7" id="KW-0812">Transmembrane</keyword>
<dbReference type="Gene3D" id="1.20.1250.20">
    <property type="entry name" value="MFS general substrate transporter like domains"/>
    <property type="match status" value="1"/>
</dbReference>
<dbReference type="InterPro" id="IPR011701">
    <property type="entry name" value="MFS"/>
</dbReference>
<dbReference type="EMBL" id="SMLK01000009">
    <property type="protein sequence ID" value="TFY97111.1"/>
    <property type="molecule type" value="Genomic_DNA"/>
</dbReference>
<comment type="subcellular location">
    <subcellularLocation>
        <location evidence="1">Cell membrane</location>
        <topology evidence="1">Multi-pass membrane protein</topology>
    </subcellularLocation>
</comment>
<accession>A0A4Z0BEJ9</accession>
<evidence type="ECO:0000313" key="10">
    <source>
        <dbReference type="Proteomes" id="UP000297839"/>
    </source>
</evidence>
<keyword evidence="6 7" id="KW-0472">Membrane</keyword>
<name>A0A4Z0BEJ9_9BURK</name>
<feature type="transmembrane region" description="Helical" evidence="7">
    <location>
        <begin position="33"/>
        <end position="54"/>
    </location>
</feature>
<sequence>MAASLLGIAVSVIDSSIVNLALPDITRDLGASASASVWVVTAYQLAILGLLLPFAGLGERLGYRRVYLGGLGLFTLSSLACAAAVNLPMLITSRAVQGIGAAGMMAVNAALVRLIYPARMLGRGIALNSVVVATSSVAGPSVAAAVLSVASWPWLFAVNLPLGLLVLWLGRRSLPHSARHAAGPLRLADAALNILMFSLVFLGADTIGARGGAERASVPASLGIVLLAAGIAVGVFYVRRQLAQPRPLFPVDLLRIPVFALSMCTSVTAFAAQTLAYVALPFLLLESQGRTHLQAGLVITAWPLGTVCLAPVAGRLISRYPGGLLGGIGLGLMAFGLAALAVLPAQPSALDMAWRLVLCGAGFGLFQSPNNHTIITSAPITRAGAASGMLGSARLTGQSAGAVMVGVIFGVLGVSDGRGPAIALAAAALLAGSAAVFSSLRLRHGTKRDS</sequence>
<keyword evidence="5 7" id="KW-1133">Transmembrane helix</keyword>
<evidence type="ECO:0000256" key="4">
    <source>
        <dbReference type="ARBA" id="ARBA00022692"/>
    </source>
</evidence>
<dbReference type="PANTHER" id="PTHR42718">
    <property type="entry name" value="MAJOR FACILITATOR SUPERFAMILY MULTIDRUG TRANSPORTER MFSC"/>
    <property type="match status" value="1"/>
</dbReference>
<dbReference type="PROSITE" id="PS50850">
    <property type="entry name" value="MFS"/>
    <property type="match status" value="1"/>
</dbReference>
<protein>
    <submittedName>
        <fullName evidence="9">MFS transporter</fullName>
    </submittedName>
</protein>
<dbReference type="Proteomes" id="UP000297839">
    <property type="component" value="Unassembled WGS sequence"/>
</dbReference>
<dbReference type="InterPro" id="IPR036259">
    <property type="entry name" value="MFS_trans_sf"/>
</dbReference>
<evidence type="ECO:0000256" key="2">
    <source>
        <dbReference type="ARBA" id="ARBA00022448"/>
    </source>
</evidence>
<feature type="transmembrane region" description="Helical" evidence="7">
    <location>
        <begin position="95"/>
        <end position="116"/>
    </location>
</feature>
<dbReference type="GO" id="GO:0005886">
    <property type="term" value="C:plasma membrane"/>
    <property type="evidence" value="ECO:0007669"/>
    <property type="project" value="UniProtKB-SubCell"/>
</dbReference>
<dbReference type="RefSeq" id="WP_135251525.1">
    <property type="nucleotide sequence ID" value="NZ_SMLK01000009.1"/>
</dbReference>
<organism evidence="9 10">
    <name type="scientific">Ramlibacter humi</name>
    <dbReference type="NCBI Taxonomy" id="2530451"/>
    <lineage>
        <taxon>Bacteria</taxon>
        <taxon>Pseudomonadati</taxon>
        <taxon>Pseudomonadota</taxon>
        <taxon>Betaproteobacteria</taxon>
        <taxon>Burkholderiales</taxon>
        <taxon>Comamonadaceae</taxon>
        <taxon>Ramlibacter</taxon>
    </lineage>
</organism>